<reference evidence="15 16" key="3">
    <citation type="journal article" date="1996" name="Virology">
        <title>Unique genome arrangement of an ovine adenovirus: identification of new proteins and proteinase cleavage sites.</title>
        <authorList>
            <person name="Vrati S."/>
            <person name="Brookes D.E."/>
            <person name="Strike P."/>
            <person name="Khatri A."/>
            <person name="Boyle D.B."/>
            <person name="Both G.W."/>
        </authorList>
    </citation>
    <scope>NUCLEOTIDE SEQUENCE [LARGE SCALE GENOMIC DNA]</scope>
    <source>
        <strain evidence="15 16">OAV287</strain>
    </source>
</reference>
<evidence type="ECO:0000256" key="7">
    <source>
        <dbReference type="ARBA" id="ARBA00022884"/>
    </source>
</evidence>
<dbReference type="GO" id="GO:0039606">
    <property type="term" value="P:symbiont-mediated suppression of host translation initiation"/>
    <property type="evidence" value="ECO:0007669"/>
    <property type="project" value="UniProtKB-KW"/>
</dbReference>
<evidence type="ECO:0000256" key="1">
    <source>
        <dbReference type="ARBA" id="ARBA00022448"/>
    </source>
</evidence>
<keyword evidence="3" id="KW-0597">Phosphoprotein</keyword>
<evidence type="ECO:0000256" key="5">
    <source>
        <dbReference type="ARBA" id="ARBA00022586"/>
    </source>
</evidence>
<keyword evidence="1" id="KW-0813">Transport</keyword>
<evidence type="ECO:0000256" key="2">
    <source>
        <dbReference type="ARBA" id="ARBA00022481"/>
    </source>
</evidence>
<dbReference type="EMBL" id="U40839">
    <property type="protein sequence ID" value="AAA73916.1"/>
    <property type="molecule type" value="Genomic_DNA"/>
</dbReference>
<dbReference type="GO" id="GO:0003723">
    <property type="term" value="F:RNA binding"/>
    <property type="evidence" value="ECO:0007669"/>
    <property type="project" value="UniProtKB-KW"/>
</dbReference>
<keyword evidence="7" id="KW-0694">RNA-binding</keyword>
<keyword evidence="10" id="KW-0143">Chaperone</keyword>
<evidence type="ECO:0000313" key="15">
    <source>
        <dbReference type="EMBL" id="AAA73916.1"/>
    </source>
</evidence>
<evidence type="ECO:0000313" key="16">
    <source>
        <dbReference type="Proteomes" id="UP000008089"/>
    </source>
</evidence>
<feature type="compositionally biased region" description="Basic and acidic residues" evidence="14">
    <location>
        <begin position="607"/>
        <end position="618"/>
    </location>
</feature>
<dbReference type="Proteomes" id="UP000008089">
    <property type="component" value="Segment"/>
</dbReference>
<name>Q83890_ADEO7</name>
<evidence type="ECO:0000256" key="14">
    <source>
        <dbReference type="SAM" id="MobiDB-lite"/>
    </source>
</evidence>
<keyword evidence="8" id="KW-0426">Late protein</keyword>
<reference evidence="15 16" key="1">
    <citation type="journal article" date="1995" name="Virology">
        <title>Sequence of ovine adenovirus homologs for 100K hexon assembly, 33K, pVIII, and fiber genes: early region E3 is not in the expected location.</title>
        <authorList>
            <person name="Vrati S."/>
            <person name="Boyle D."/>
            <person name="Kocherhans R."/>
            <person name="Both G.W."/>
        </authorList>
    </citation>
    <scope>NUCLEOTIDE SEQUENCE [LARGE SCALE GENOMIC DNA]</scope>
    <source>
        <strain evidence="15 16">OAV287</strain>
    </source>
</reference>
<feature type="region of interest" description="Disordered" evidence="14">
    <location>
        <begin position="585"/>
        <end position="625"/>
    </location>
</feature>
<keyword evidence="6" id="KW-1193">Eukaryotic host translation shutoff by virus</keyword>
<reference evidence="15 16" key="5">
    <citation type="journal article" date="1998" name="Virology">
        <title>Identification of transcripts and promoter regions of ovine adenovirus OAV287.</title>
        <authorList>
            <person name="Khatri A."/>
            <person name="Both G.W."/>
        </authorList>
    </citation>
    <scope>NUCLEOTIDE SEQUENCE [LARGE SCALE GENOMIC DNA]</scope>
    <source>
        <strain evidence="15 16">OAV287</strain>
    </source>
</reference>
<keyword evidence="13" id="KW-1075">Inhibition of eukaryotic host translation factors by virus</keyword>
<organismHost>
    <name type="scientific">Ovis aries</name>
    <name type="common">Sheep</name>
    <dbReference type="NCBI Taxonomy" id="9940"/>
</organismHost>
<evidence type="ECO:0000256" key="12">
    <source>
        <dbReference type="ARBA" id="ARBA00023247"/>
    </source>
</evidence>
<keyword evidence="4" id="KW-0945">Host-virus interaction</keyword>
<organism evidence="15 16">
    <name type="scientific">Ovine adenovirus D serotype 7 (isolate OAV287)</name>
    <name type="common">OAdV-7</name>
    <name type="synonym">Ovine adenovirus 7</name>
    <dbReference type="NCBI Taxonomy" id="114430"/>
    <lineage>
        <taxon>Viruses</taxon>
        <taxon>Varidnaviria</taxon>
        <taxon>Bamfordvirae</taxon>
        <taxon>Preplasmiviricota</taxon>
        <taxon>Polisuviricotina</taxon>
        <taxon>Pharingeaviricetes</taxon>
        <taxon>Rowavirales</taxon>
        <taxon>Adenoviridae</taxon>
        <taxon>Barthadenovirus</taxon>
        <taxon>Barthadenovirus ovis</taxon>
        <taxon>Ovine adenovirus D</taxon>
    </lineage>
</organism>
<sequence length="625" mass="72237">MAEKNMGESEKGLNEEEFNSILSKHLERQIKICKALTSKLSNWNIGTLLENLLFCPDERQSSGDPDPKLNFYPPFLIPECLALHYPFFLTTPIPLSCKANKIGTNTYRKWMNNQVLDLQIPSLENCKWDDSLGNVDLIEELKENQKLVLVKQDHERNIWFKSKCKQLQSFSYPSLSLPPVLQQVLIESLIGISQDPNNFDKNYEPAITLEKLQHVNCDQDLKQVQQKVSSAATYGILLKCIQTLFSDKLFIQNCQESLHYTFNHGYVKLLQFLTNVSLSEFVTFHGLTHRNRLNNPQQHTQLATEDKIDYIIDTVYLFLVFTWQTAMDIWNQTLDDKTINIIKEELNQNFEKIVKAESVDEVSEILKSIIFPELMLRAFCSNLPDFINQSQISNFRNFICIKSGIPQSICPLLPSDLIPLTFLESHPILWSHVMLLNLASFLVNQGNYLHEPEKPLNISSVYCNCNLCSPQRMPCYNSSLMQEILTIDKFEFTNSDKTKQLKLTLQTFANAYLNKFNSAEFYHDQVLFYKNCKSKFSNQLTACVIKDEKLLAKIAEIQITREKELLKRGKGIYLDPETGEILNNGEAISSSENFQRQRTSYALPSNEGERAGWEADERRRRRRSE</sequence>
<dbReference type="GeneID" id="949192"/>
<evidence type="ECO:0000256" key="11">
    <source>
        <dbReference type="ARBA" id="ARBA00023200"/>
    </source>
</evidence>
<dbReference type="GO" id="GO:0039657">
    <property type="term" value="P:symbiont-mediated suppression of host gene expression"/>
    <property type="evidence" value="ECO:0007669"/>
    <property type="project" value="UniProtKB-KW"/>
</dbReference>
<keyword evidence="9" id="KW-1190">Host gene expression shutoff by virus</keyword>
<dbReference type="KEGG" id="vg:949192"/>
<protein>
    <submittedName>
        <fullName evidence="15">100K</fullName>
    </submittedName>
</protein>
<dbReference type="InterPro" id="IPR003381">
    <property type="entry name" value="L4"/>
</dbReference>
<keyword evidence="11" id="KW-1035">Host cytoplasm</keyword>
<dbReference type="GO" id="GO:0039704">
    <property type="term" value="P:viral translational shunt"/>
    <property type="evidence" value="ECO:0007669"/>
    <property type="project" value="InterPro"/>
</dbReference>
<reference evidence="15 16" key="2">
    <citation type="journal article" date="1996" name="Gene">
        <title>Nucleotide sequence of ovine adenovirus tripartite leader sequence and homologues of the IVa2, DNA polymerase and terminal proteins.</title>
        <authorList>
            <person name="Vrati S."/>
            <person name="Brookes D.E."/>
            <person name="Boyle D.B."/>
            <person name="Both G.W."/>
        </authorList>
    </citation>
    <scope>NUCLEOTIDE SEQUENCE [LARGE SCALE GENOMIC DNA]</scope>
    <source>
        <strain evidence="15 16">OAV287</strain>
    </source>
</reference>
<dbReference type="OrthoDB" id="2556at10239"/>
<accession>Q83890</accession>
<keyword evidence="12" id="KW-1262">Eukaryotic host gene expression shutoff by virus</keyword>
<evidence type="ECO:0000256" key="6">
    <source>
        <dbReference type="ARBA" id="ARBA00022809"/>
    </source>
</evidence>
<dbReference type="Pfam" id="PF02438">
    <property type="entry name" value="Adeno_100"/>
    <property type="match status" value="1"/>
</dbReference>
<accession>Q83908</accession>
<keyword evidence="5" id="KW-1155">Translational shunt</keyword>
<evidence type="ECO:0000256" key="8">
    <source>
        <dbReference type="ARBA" id="ARBA00022921"/>
    </source>
</evidence>
<evidence type="ECO:0000256" key="13">
    <source>
        <dbReference type="ARBA" id="ARBA00023325"/>
    </source>
</evidence>
<proteinExistence type="predicted"/>
<keyword evidence="16" id="KW-1185">Reference proteome</keyword>
<feature type="compositionally biased region" description="Polar residues" evidence="14">
    <location>
        <begin position="586"/>
        <end position="603"/>
    </location>
</feature>
<evidence type="ECO:0000256" key="10">
    <source>
        <dbReference type="ARBA" id="ARBA00023186"/>
    </source>
</evidence>
<reference evidence="15 16" key="4">
    <citation type="journal article" date="1997" name="Virology">
        <title>Construction of ovine adenovirus recombinants by gene insertion or deletion of related terminal region sequences.</title>
        <authorList>
            <person name="Xu Z.Z."/>
            <person name="Hyatt A."/>
            <person name="Boyle D.B."/>
            <person name="Both G.W."/>
        </authorList>
    </citation>
    <scope>NUCLEOTIDE SEQUENCE [LARGE SCALE GENOMIC DNA]</scope>
    <source>
        <strain evidence="15 16">OAV287</strain>
    </source>
</reference>
<evidence type="ECO:0000256" key="9">
    <source>
        <dbReference type="ARBA" id="ARBA00022995"/>
    </source>
</evidence>
<evidence type="ECO:0000256" key="3">
    <source>
        <dbReference type="ARBA" id="ARBA00022553"/>
    </source>
</evidence>
<dbReference type="RefSeq" id="NP_659526.1">
    <property type="nucleotide sequence ID" value="NC_004037.2"/>
</dbReference>
<keyword evidence="2" id="KW-0488">Methylation</keyword>
<evidence type="ECO:0000256" key="4">
    <source>
        <dbReference type="ARBA" id="ARBA00022581"/>
    </source>
</evidence>